<keyword evidence="3" id="KW-0732">Signal</keyword>
<keyword evidence="2" id="KW-0472">Membrane</keyword>
<keyword evidence="2" id="KW-1133">Transmembrane helix</keyword>
<gene>
    <name evidence="4" type="ORF">HNR57_001855</name>
</gene>
<feature type="region of interest" description="Disordered" evidence="1">
    <location>
        <begin position="298"/>
        <end position="377"/>
    </location>
</feature>
<dbReference type="RefSeq" id="WP_313673176.1">
    <property type="nucleotide sequence ID" value="NZ_BAAARS010000002.1"/>
</dbReference>
<accession>A0A7W9WES8</accession>
<dbReference type="NCBIfam" id="TIGR01167">
    <property type="entry name" value="LPXTG_anchor"/>
    <property type="match status" value="1"/>
</dbReference>
<sequence>MHLRPPAAVLAAAVIAVTGPAVAAPLAHAEDGAPELVVSALPSAAPKPGEVYDKSVTLTNKGTAAVDGVTFRVRLTRGLDFPEQVKGCTYSTVKEQVRQAVCELDTVVEPGASVTTPVRFKALDNALMESVEYGTSASGEAPGEGFDDSYRRLTLTADNTADLVAVGEDTEALAGEEQSVTATLRNDGPGWVQNQESDDLPGLLVQIPPGTVAVKVPKDCAPFGIDGPSGPQGTTGKPKYVCWPQDGTLDVGQSLAYTFTLKIKESAQDTEGEVKASSVYDIAPKYDTNRANNTAVISIDLPSDYEPEPSPSDGADGGTGDGGVGNAPEGQAAGGTGATASPSATASDGTSTGGSTGSTTGSTTGGNLATTGSDGTPLLAGAAAAAAVIGGGLVFAVRRRNAARSA</sequence>
<keyword evidence="2" id="KW-0812">Transmembrane</keyword>
<proteinExistence type="predicted"/>
<feature type="signal peptide" evidence="3">
    <location>
        <begin position="1"/>
        <end position="23"/>
    </location>
</feature>
<evidence type="ECO:0000313" key="5">
    <source>
        <dbReference type="Proteomes" id="UP000591537"/>
    </source>
</evidence>
<evidence type="ECO:0000256" key="3">
    <source>
        <dbReference type="SAM" id="SignalP"/>
    </source>
</evidence>
<feature type="compositionally biased region" description="Gly residues" evidence="1">
    <location>
        <begin position="315"/>
        <end position="325"/>
    </location>
</feature>
<feature type="chain" id="PRO_5030669060" evidence="3">
    <location>
        <begin position="24"/>
        <end position="406"/>
    </location>
</feature>
<evidence type="ECO:0000256" key="1">
    <source>
        <dbReference type="SAM" id="MobiDB-lite"/>
    </source>
</evidence>
<organism evidence="4 5">
    <name type="scientific">Streptomyces paradoxus</name>
    <dbReference type="NCBI Taxonomy" id="66375"/>
    <lineage>
        <taxon>Bacteria</taxon>
        <taxon>Bacillati</taxon>
        <taxon>Actinomycetota</taxon>
        <taxon>Actinomycetes</taxon>
        <taxon>Kitasatosporales</taxon>
        <taxon>Streptomycetaceae</taxon>
        <taxon>Streptomyces</taxon>
    </lineage>
</organism>
<dbReference type="AlphaFoldDB" id="A0A7W9WES8"/>
<evidence type="ECO:0000256" key="2">
    <source>
        <dbReference type="SAM" id="Phobius"/>
    </source>
</evidence>
<name>A0A7W9WES8_9ACTN</name>
<dbReference type="Proteomes" id="UP000591537">
    <property type="component" value="Unassembled WGS sequence"/>
</dbReference>
<dbReference type="EMBL" id="JACHGV010000002">
    <property type="protein sequence ID" value="MBB6075967.1"/>
    <property type="molecule type" value="Genomic_DNA"/>
</dbReference>
<comment type="caution">
    <text evidence="4">The sequence shown here is derived from an EMBL/GenBank/DDBJ whole genome shotgun (WGS) entry which is preliminary data.</text>
</comment>
<keyword evidence="5" id="KW-1185">Reference proteome</keyword>
<feature type="compositionally biased region" description="Low complexity" evidence="1">
    <location>
        <begin position="338"/>
        <end position="350"/>
    </location>
</feature>
<reference evidence="4 5" key="1">
    <citation type="submission" date="2020-08" db="EMBL/GenBank/DDBJ databases">
        <title>Genomic Encyclopedia of Type Strains, Phase IV (KMG-IV): sequencing the most valuable type-strain genomes for metagenomic binning, comparative biology and taxonomic classification.</title>
        <authorList>
            <person name="Goeker M."/>
        </authorList>
    </citation>
    <scope>NUCLEOTIDE SEQUENCE [LARGE SCALE GENOMIC DNA]</scope>
    <source>
        <strain evidence="4 5">DSM 43350</strain>
    </source>
</reference>
<feature type="transmembrane region" description="Helical" evidence="2">
    <location>
        <begin position="378"/>
        <end position="397"/>
    </location>
</feature>
<evidence type="ECO:0000313" key="4">
    <source>
        <dbReference type="EMBL" id="MBB6075967.1"/>
    </source>
</evidence>
<feature type="compositionally biased region" description="Low complexity" evidence="1">
    <location>
        <begin position="357"/>
        <end position="377"/>
    </location>
</feature>
<protein>
    <submittedName>
        <fullName evidence="4">LPXTG-motif cell wall-anchored protein</fullName>
    </submittedName>
</protein>